<dbReference type="InterPro" id="IPR006311">
    <property type="entry name" value="TAT_signal"/>
</dbReference>
<keyword evidence="3" id="KW-0285">Flavoprotein</keyword>
<dbReference type="EMBL" id="LT629772">
    <property type="protein sequence ID" value="SDT15939.1"/>
    <property type="molecule type" value="Genomic_DNA"/>
</dbReference>
<dbReference type="AlphaFoldDB" id="A0A1H1Y3Y7"/>
<keyword evidence="8" id="KW-1185">Reference proteome</keyword>
<dbReference type="InterPro" id="IPR050416">
    <property type="entry name" value="FAD-linked_Oxidoreductase"/>
</dbReference>
<dbReference type="PROSITE" id="PS51318">
    <property type="entry name" value="TAT"/>
    <property type="match status" value="1"/>
</dbReference>
<dbReference type="InterPro" id="IPR016166">
    <property type="entry name" value="FAD-bd_PCMH"/>
</dbReference>
<dbReference type="PANTHER" id="PTHR42973">
    <property type="entry name" value="BINDING OXIDOREDUCTASE, PUTATIVE (AFU_ORTHOLOGUE AFUA_1G17690)-RELATED"/>
    <property type="match status" value="1"/>
</dbReference>
<dbReference type="Pfam" id="PF01565">
    <property type="entry name" value="FAD_binding_4"/>
    <property type="match status" value="1"/>
</dbReference>
<dbReference type="RefSeq" id="WP_091527494.1">
    <property type="nucleotide sequence ID" value="NZ_LT629772.1"/>
</dbReference>
<gene>
    <name evidence="7" type="ORF">SAMN04489812_4373</name>
</gene>
<dbReference type="InterPro" id="IPR016169">
    <property type="entry name" value="FAD-bd_PCMH_sub2"/>
</dbReference>
<evidence type="ECO:0000256" key="4">
    <source>
        <dbReference type="ARBA" id="ARBA00022827"/>
    </source>
</evidence>
<protein>
    <submittedName>
        <fullName evidence="7">FAD/FMN-containing dehydrogenase</fullName>
    </submittedName>
</protein>
<dbReference type="InterPro" id="IPR016167">
    <property type="entry name" value="FAD-bd_PCMH_sub1"/>
</dbReference>
<feature type="domain" description="FAD-binding PCMH-type" evidence="6">
    <location>
        <begin position="77"/>
        <end position="247"/>
    </location>
</feature>
<evidence type="ECO:0000313" key="8">
    <source>
        <dbReference type="Proteomes" id="UP000199103"/>
    </source>
</evidence>
<dbReference type="Gene3D" id="3.30.43.10">
    <property type="entry name" value="Uridine Diphospho-n-acetylenolpyruvylglucosamine Reductase, domain 2"/>
    <property type="match status" value="1"/>
</dbReference>
<proteinExistence type="inferred from homology"/>
<reference evidence="7 8" key="1">
    <citation type="submission" date="2016-10" db="EMBL/GenBank/DDBJ databases">
        <authorList>
            <person name="de Groot N.N."/>
        </authorList>
    </citation>
    <scope>NUCLEOTIDE SEQUENCE [LARGE SCALE GENOMIC DNA]</scope>
    <source>
        <strain evidence="7 8">DSM 21800</strain>
    </source>
</reference>
<comment type="cofactor">
    <cofactor evidence="1">
        <name>FAD</name>
        <dbReference type="ChEBI" id="CHEBI:57692"/>
    </cofactor>
</comment>
<dbReference type="Gene3D" id="3.30.465.10">
    <property type="match status" value="1"/>
</dbReference>
<dbReference type="Proteomes" id="UP000199103">
    <property type="component" value="Chromosome I"/>
</dbReference>
<keyword evidence="4" id="KW-0274">FAD</keyword>
<evidence type="ECO:0000256" key="2">
    <source>
        <dbReference type="ARBA" id="ARBA00005466"/>
    </source>
</evidence>
<name>A0A1H1Y3Y7_9ACTN</name>
<dbReference type="InterPro" id="IPR012951">
    <property type="entry name" value="BBE"/>
</dbReference>
<comment type="similarity">
    <text evidence="2">Belongs to the oxygen-dependent FAD-linked oxidoreductase family.</text>
</comment>
<evidence type="ECO:0000256" key="3">
    <source>
        <dbReference type="ARBA" id="ARBA00022630"/>
    </source>
</evidence>
<dbReference type="STRING" id="630515.SAMN04489812_4373"/>
<dbReference type="Gene3D" id="3.40.462.20">
    <property type="match status" value="1"/>
</dbReference>
<dbReference type="GO" id="GO:0071949">
    <property type="term" value="F:FAD binding"/>
    <property type="evidence" value="ECO:0007669"/>
    <property type="project" value="InterPro"/>
</dbReference>
<evidence type="ECO:0000313" key="7">
    <source>
        <dbReference type="EMBL" id="SDT15939.1"/>
    </source>
</evidence>
<keyword evidence="5" id="KW-0560">Oxidoreductase</keyword>
<sequence length="490" mass="51571">MSSVHDAKIARRTFVGGSAAVLGAGLAGPIAARPAMASGNPPASAWTALRKQLDGRLYRPGDDGYTSALKTFDPRRDGQRPLAIVRAANTTDVSEALRFTVKYDLKPRPRSGGHSYVGASTGNGVLVIDVGGMNKIVYHSDKSVSIGAGVRLGALHTALDKHRRTVPTGTCPTVGAAGLTLGGGIGTENRLYGLTQDALTTASIVTADGLVHNPTSSHLSDMFWAMRGGGGGNIGIVTWLRYKTYPALPGEIFRLRWSSKDAHRVLTGWQHRLAEQPRHSWANLHLDSSGGAVTPSITGVCWDGSASAEIRAIVSAIGKSPSSKQIWQESHAGAMSWFAGGSAGSKRQSWYAGSDVVGSKIYGDRADKVIRAVGSWDGAGSVAAIFDPLGGAVADHSAGSTAFRWRSALADVQWYVGLTKTGSTNLDKAAAWVERCHGAIGSASVGGYVNYLEPGRELSDYYGANYSKLVSINKSYDPHGVFDSRYSLPG</sequence>
<dbReference type="PANTHER" id="PTHR42973:SF39">
    <property type="entry name" value="FAD-BINDING PCMH-TYPE DOMAIN-CONTAINING PROTEIN"/>
    <property type="match status" value="1"/>
</dbReference>
<dbReference type="InterPro" id="IPR006094">
    <property type="entry name" value="Oxid_FAD_bind_N"/>
</dbReference>
<organism evidence="7 8">
    <name type="scientific">Microlunatus soli</name>
    <dbReference type="NCBI Taxonomy" id="630515"/>
    <lineage>
        <taxon>Bacteria</taxon>
        <taxon>Bacillati</taxon>
        <taxon>Actinomycetota</taxon>
        <taxon>Actinomycetes</taxon>
        <taxon>Propionibacteriales</taxon>
        <taxon>Propionibacteriaceae</taxon>
        <taxon>Microlunatus</taxon>
    </lineage>
</organism>
<evidence type="ECO:0000256" key="1">
    <source>
        <dbReference type="ARBA" id="ARBA00001974"/>
    </source>
</evidence>
<dbReference type="PROSITE" id="PS51387">
    <property type="entry name" value="FAD_PCMH"/>
    <property type="match status" value="1"/>
</dbReference>
<evidence type="ECO:0000256" key="5">
    <source>
        <dbReference type="ARBA" id="ARBA00023002"/>
    </source>
</evidence>
<evidence type="ECO:0000259" key="6">
    <source>
        <dbReference type="PROSITE" id="PS51387"/>
    </source>
</evidence>
<dbReference type="Pfam" id="PF08031">
    <property type="entry name" value="BBE"/>
    <property type="match status" value="1"/>
</dbReference>
<dbReference type="GO" id="GO:0016491">
    <property type="term" value="F:oxidoreductase activity"/>
    <property type="evidence" value="ECO:0007669"/>
    <property type="project" value="UniProtKB-KW"/>
</dbReference>
<dbReference type="OrthoDB" id="3682986at2"/>
<dbReference type="InterPro" id="IPR036318">
    <property type="entry name" value="FAD-bd_PCMH-like_sf"/>
</dbReference>
<dbReference type="SUPFAM" id="SSF56176">
    <property type="entry name" value="FAD-binding/transporter-associated domain-like"/>
    <property type="match status" value="1"/>
</dbReference>
<accession>A0A1H1Y3Y7</accession>